<evidence type="ECO:0000313" key="4">
    <source>
        <dbReference type="Proteomes" id="UP000316184"/>
    </source>
</evidence>
<dbReference type="Pfam" id="PF09992">
    <property type="entry name" value="NAGPA"/>
    <property type="match status" value="1"/>
</dbReference>
<organism evidence="3 4">
    <name type="scientific">Saccharopolyspora dendranthemae</name>
    <dbReference type="NCBI Taxonomy" id="1181886"/>
    <lineage>
        <taxon>Bacteria</taxon>
        <taxon>Bacillati</taxon>
        <taxon>Actinomycetota</taxon>
        <taxon>Actinomycetes</taxon>
        <taxon>Pseudonocardiales</taxon>
        <taxon>Pseudonocardiaceae</taxon>
        <taxon>Saccharopolyspora</taxon>
    </lineage>
</organism>
<dbReference type="PANTHER" id="PTHR40446">
    <property type="entry name" value="N-ACETYLGLUCOSAMINE-1-PHOSPHODIESTER ALPHA-N-ACETYLGLUCOSAMINIDASE"/>
    <property type="match status" value="1"/>
</dbReference>
<evidence type="ECO:0000256" key="1">
    <source>
        <dbReference type="SAM" id="SignalP"/>
    </source>
</evidence>
<dbReference type="RefSeq" id="WP_145740058.1">
    <property type="nucleotide sequence ID" value="NZ_VIWX01000002.1"/>
</dbReference>
<evidence type="ECO:0000259" key="2">
    <source>
        <dbReference type="Pfam" id="PF09992"/>
    </source>
</evidence>
<comment type="caution">
    <text evidence="3">The sequence shown here is derived from an EMBL/GenBank/DDBJ whole genome shotgun (WGS) entry which is preliminary data.</text>
</comment>
<feature type="domain" description="Phosphodiester glycosidase" evidence="2">
    <location>
        <begin position="227"/>
        <end position="400"/>
    </location>
</feature>
<dbReference type="PANTHER" id="PTHR40446:SF2">
    <property type="entry name" value="N-ACETYLGLUCOSAMINE-1-PHOSPHODIESTER ALPHA-N-ACETYLGLUCOSAMINIDASE"/>
    <property type="match status" value="1"/>
</dbReference>
<evidence type="ECO:0000313" key="3">
    <source>
        <dbReference type="EMBL" id="TWF96077.1"/>
    </source>
</evidence>
<dbReference type="OrthoDB" id="9809781at2"/>
<dbReference type="InterPro" id="IPR018711">
    <property type="entry name" value="NAGPA"/>
</dbReference>
<dbReference type="EMBL" id="VIWX01000002">
    <property type="protein sequence ID" value="TWF96077.1"/>
    <property type="molecule type" value="Genomic_DNA"/>
</dbReference>
<protein>
    <submittedName>
        <fullName evidence="3">Uncharacterized protein DUF2233</fullName>
    </submittedName>
</protein>
<dbReference type="AlphaFoldDB" id="A0A561U9Q2"/>
<reference evidence="3 4" key="1">
    <citation type="submission" date="2019-06" db="EMBL/GenBank/DDBJ databases">
        <title>Sequencing the genomes of 1000 actinobacteria strains.</title>
        <authorList>
            <person name="Klenk H.-P."/>
        </authorList>
    </citation>
    <scope>NUCLEOTIDE SEQUENCE [LARGE SCALE GENOMIC DNA]</scope>
    <source>
        <strain evidence="3 4">DSM 46699</strain>
    </source>
</reference>
<name>A0A561U9Q2_9PSEU</name>
<dbReference type="Proteomes" id="UP000316184">
    <property type="component" value="Unassembled WGS sequence"/>
</dbReference>
<feature type="chain" id="PRO_5021786125" evidence="1">
    <location>
        <begin position="28"/>
        <end position="402"/>
    </location>
</feature>
<keyword evidence="1" id="KW-0732">Signal</keyword>
<sequence>MGASGVARIGALGAAVALVALVSPVEAAEAQDSEVVIGPGASHRPLSLSTAHGPVQGHLVTVDLTDPRANLGLLQAGSVAAKDEIADQTNAAGALAGVNGDFFNISEEHPGVVPTSSSVGPEIAGGDPLKGAVPDGQRFGPALPGGTSNADVFALGADRKAGISTLSVAGKAFGPHGIVDVEGLNQYALPVDGVGAFTHDWGEVSRARSVCGTDADRSAPCSADTEEVVITDGVVRSEADLPGAGPIPADTVVLTGRERGAAELEALDPGDLVGVRTTLLPADGMPLSFAVGATPIMRDGAPAPDLDTAELAPRTAAGISEDGRRVYLLVADGRSPASTGLNLRETAGLLADLGAADAVNLDGGGSSTMAVRTPDSPQATVRNVPSDGRQRQVPNGIGVFTN</sequence>
<feature type="signal peptide" evidence="1">
    <location>
        <begin position="1"/>
        <end position="27"/>
    </location>
</feature>
<accession>A0A561U9Q2</accession>
<gene>
    <name evidence="3" type="ORF">FHU35_121078</name>
</gene>
<keyword evidence="4" id="KW-1185">Reference proteome</keyword>
<proteinExistence type="predicted"/>